<keyword evidence="1" id="KW-0812">Transmembrane</keyword>
<comment type="caution">
    <text evidence="2">The sequence shown here is derived from an EMBL/GenBank/DDBJ whole genome shotgun (WGS) entry which is preliminary data.</text>
</comment>
<feature type="transmembrane region" description="Helical" evidence="1">
    <location>
        <begin position="25"/>
        <end position="44"/>
    </location>
</feature>
<feature type="transmembrane region" description="Helical" evidence="1">
    <location>
        <begin position="84"/>
        <end position="105"/>
    </location>
</feature>
<reference evidence="2 3" key="1">
    <citation type="journal article" date="2024" name="Nat. Commun.">
        <title>Phylogenomics reveals the evolutionary origins of lichenization in chlorophyte algae.</title>
        <authorList>
            <person name="Puginier C."/>
            <person name="Libourel C."/>
            <person name="Otte J."/>
            <person name="Skaloud P."/>
            <person name="Haon M."/>
            <person name="Grisel S."/>
            <person name="Petersen M."/>
            <person name="Berrin J.G."/>
            <person name="Delaux P.M."/>
            <person name="Dal Grande F."/>
            <person name="Keller J."/>
        </authorList>
    </citation>
    <scope>NUCLEOTIDE SEQUENCE [LARGE SCALE GENOMIC DNA]</scope>
    <source>
        <strain evidence="2 3">SAG 2036</strain>
    </source>
</reference>
<gene>
    <name evidence="2" type="ORF">WJX73_008503</name>
</gene>
<dbReference type="Proteomes" id="UP001465755">
    <property type="component" value="Unassembled WGS sequence"/>
</dbReference>
<name>A0AAW1PCB3_9CHLO</name>
<evidence type="ECO:0000313" key="3">
    <source>
        <dbReference type="Proteomes" id="UP001465755"/>
    </source>
</evidence>
<dbReference type="AlphaFoldDB" id="A0AAW1PCB3"/>
<accession>A0AAW1PCB3</accession>
<dbReference type="EMBL" id="JALJOQ010000037">
    <property type="protein sequence ID" value="KAK9806537.1"/>
    <property type="molecule type" value="Genomic_DNA"/>
</dbReference>
<sequence>MAFSTIDCLFLSCLVAIAPRRRSTYHILASNACLVPVALCYVILLCDSWTPDTLSLVLPGSLKEGLSGGFKLQFLPSLQGISSLFSRATTAASLWLHLICINMFMGRSIYMEALQRNVPFRHSVLLSFLAGVTHESVEEGDAAAVYKGL</sequence>
<keyword evidence="1" id="KW-0472">Membrane</keyword>
<dbReference type="Pfam" id="PF14108">
    <property type="entry name" value="ABA4-like"/>
    <property type="match status" value="1"/>
</dbReference>
<dbReference type="InterPro" id="IPR025461">
    <property type="entry name" value="ABA4-like"/>
</dbReference>
<organism evidence="2 3">
    <name type="scientific">Symbiochloris irregularis</name>
    <dbReference type="NCBI Taxonomy" id="706552"/>
    <lineage>
        <taxon>Eukaryota</taxon>
        <taxon>Viridiplantae</taxon>
        <taxon>Chlorophyta</taxon>
        <taxon>core chlorophytes</taxon>
        <taxon>Trebouxiophyceae</taxon>
        <taxon>Trebouxiales</taxon>
        <taxon>Trebouxiaceae</taxon>
        <taxon>Symbiochloris</taxon>
    </lineage>
</organism>
<evidence type="ECO:0000313" key="2">
    <source>
        <dbReference type="EMBL" id="KAK9806537.1"/>
    </source>
</evidence>
<proteinExistence type="predicted"/>
<evidence type="ECO:0000256" key="1">
    <source>
        <dbReference type="SAM" id="Phobius"/>
    </source>
</evidence>
<protein>
    <submittedName>
        <fullName evidence="2">Uncharacterized protein</fullName>
    </submittedName>
</protein>
<keyword evidence="1" id="KW-1133">Transmembrane helix</keyword>
<dbReference type="PANTHER" id="PTHR34543">
    <property type="entry name" value="PROTEIN ABA DEFICIENT 4, CHLOROPLASTIC"/>
    <property type="match status" value="1"/>
</dbReference>
<dbReference type="PANTHER" id="PTHR34543:SF1">
    <property type="entry name" value="PROTEIN ABA DEFICIENT 4, CHLOROPLASTIC"/>
    <property type="match status" value="1"/>
</dbReference>
<keyword evidence="3" id="KW-1185">Reference proteome</keyword>